<sequence length="430" mass="46171">MSLDTFNGTAGIGFGATTTDASGVSNSAFFAPQNFYTPALSTPSLSSYNPSLPDSDYTSSSSLYPSSVQTLPAHSSSSTHFDLLAAKASLDEANRCAGLGMQIRVLGVPHHNAKSRVETQVKICLQLVTDQGEKVTGWSGLKLPEGLLARERGRRGKAGFDDQTASPPTLLHLTATVLCASDITRSVQTCLGCVQRERKRTKKKEASASSASRPLLDTDEETLAYEQKRVILFSTPQIVEFSSGDTILPTRITCYCRHHGEKVGFCIYYVLRSNTGEIVATGLSPPIMITDDHKSAKQAIAGIGGGRKRMRVDLEESVDSSPLPSTIQQQPSPPTNMHSPDIPSFLIPPEQVMSELVDRKVIVPQPEVDLSAVQAVLAQSGLVFVPQQQVQEEMVREEEGPKPPVITRVIPGEGPVSGGVEVTILGSSFH</sequence>
<feature type="non-terminal residue" evidence="3">
    <location>
        <position position="1"/>
    </location>
</feature>
<proteinExistence type="predicted"/>
<organism evidence="3 4">
    <name type="scientific">Rhizophlyctis rosea</name>
    <dbReference type="NCBI Taxonomy" id="64517"/>
    <lineage>
        <taxon>Eukaryota</taxon>
        <taxon>Fungi</taxon>
        <taxon>Fungi incertae sedis</taxon>
        <taxon>Chytridiomycota</taxon>
        <taxon>Chytridiomycota incertae sedis</taxon>
        <taxon>Chytridiomycetes</taxon>
        <taxon>Rhizophlyctidales</taxon>
        <taxon>Rhizophlyctidaceae</taxon>
        <taxon>Rhizophlyctis</taxon>
    </lineage>
</organism>
<dbReference type="CDD" id="cd00102">
    <property type="entry name" value="IPT"/>
    <property type="match status" value="1"/>
</dbReference>
<feature type="compositionally biased region" description="Low complexity" evidence="1">
    <location>
        <begin position="320"/>
        <end position="330"/>
    </location>
</feature>
<evidence type="ECO:0000256" key="1">
    <source>
        <dbReference type="SAM" id="MobiDB-lite"/>
    </source>
</evidence>
<dbReference type="Gene3D" id="2.60.40.10">
    <property type="entry name" value="Immunoglobulins"/>
    <property type="match status" value="1"/>
</dbReference>
<evidence type="ECO:0000313" key="3">
    <source>
        <dbReference type="EMBL" id="KAJ3034364.1"/>
    </source>
</evidence>
<comment type="caution">
    <text evidence="3">The sequence shown here is derived from an EMBL/GenBank/DDBJ whole genome shotgun (WGS) entry which is preliminary data.</text>
</comment>
<evidence type="ECO:0000259" key="2">
    <source>
        <dbReference type="Pfam" id="PF25603"/>
    </source>
</evidence>
<dbReference type="Proteomes" id="UP001212841">
    <property type="component" value="Unassembled WGS sequence"/>
</dbReference>
<dbReference type="AlphaFoldDB" id="A0AAD5S2L5"/>
<dbReference type="InterPro" id="IPR013783">
    <property type="entry name" value="Ig-like_fold"/>
</dbReference>
<keyword evidence="4" id="KW-1185">Reference proteome</keyword>
<accession>A0AAD5S2L5</accession>
<feature type="region of interest" description="Disordered" evidence="1">
    <location>
        <begin position="316"/>
        <end position="337"/>
    </location>
</feature>
<gene>
    <name evidence="3" type="ORF">HK097_004537</name>
</gene>
<protein>
    <recommendedName>
        <fullName evidence="2">SPT23/MGA2-like DNA-binding domain-containing protein</fullName>
    </recommendedName>
</protein>
<dbReference type="InterPro" id="IPR057962">
    <property type="entry name" value="SPT23_MGA2_DBD"/>
</dbReference>
<dbReference type="Pfam" id="PF25603">
    <property type="entry name" value="SPT23_MGA2_DBD"/>
    <property type="match status" value="1"/>
</dbReference>
<name>A0AAD5S2L5_9FUNG</name>
<dbReference type="EMBL" id="JADGJD010002171">
    <property type="protein sequence ID" value="KAJ3034364.1"/>
    <property type="molecule type" value="Genomic_DNA"/>
</dbReference>
<feature type="domain" description="SPT23/MGA2-like DNA-binding" evidence="2">
    <location>
        <begin position="101"/>
        <end position="294"/>
    </location>
</feature>
<evidence type="ECO:0000313" key="4">
    <source>
        <dbReference type="Proteomes" id="UP001212841"/>
    </source>
</evidence>
<reference evidence="3" key="1">
    <citation type="submission" date="2020-05" db="EMBL/GenBank/DDBJ databases">
        <title>Phylogenomic resolution of chytrid fungi.</title>
        <authorList>
            <person name="Stajich J.E."/>
            <person name="Amses K."/>
            <person name="Simmons R."/>
            <person name="Seto K."/>
            <person name="Myers J."/>
            <person name="Bonds A."/>
            <person name="Quandt C.A."/>
            <person name="Barry K."/>
            <person name="Liu P."/>
            <person name="Grigoriev I."/>
            <person name="Longcore J.E."/>
            <person name="James T.Y."/>
        </authorList>
    </citation>
    <scope>NUCLEOTIDE SEQUENCE</scope>
    <source>
        <strain evidence="3">JEL0318</strain>
    </source>
</reference>